<evidence type="ECO:0000313" key="2">
    <source>
        <dbReference type="Proteomes" id="UP000510645"/>
    </source>
</evidence>
<gene>
    <name evidence="1" type="ORF">elemo79Aphanotate_14</name>
</gene>
<keyword evidence="2" id="KW-1185">Reference proteome</keyword>
<organism evidence="1 2">
    <name type="scientific">Flavobacterium phage vB_FspP_elemoA_7-9A</name>
    <dbReference type="NCBI Taxonomy" id="2743781"/>
    <lineage>
        <taxon>Viruses</taxon>
        <taxon>Duplodnaviria</taxon>
        <taxon>Heunggongvirae</taxon>
        <taxon>Uroviricota</taxon>
        <taxon>Caudoviricetes</taxon>
        <taxon>Elemovirus</taxon>
        <taxon>Elemovirus elemoA</taxon>
    </lineage>
</organism>
<name>A0A7D5FU11_9CAUD</name>
<dbReference type="Proteomes" id="UP000510645">
    <property type="component" value="Segment"/>
</dbReference>
<reference evidence="1 2" key="1">
    <citation type="submission" date="2020-05" db="EMBL/GenBank/DDBJ databases">
        <title>Genomics and ecology of novel Flavobacterium phages from the Baltic Sea.</title>
        <authorList>
            <person name="Hoetzinger M."/>
            <person name="Nilsson E."/>
            <person name="Holmfeldt K."/>
        </authorList>
    </citation>
    <scope>NUCLEOTIDE SEQUENCE [LARGE SCALE GENOMIC DNA]</scope>
</reference>
<protein>
    <submittedName>
        <fullName evidence="1">Uncharacterized protein</fullName>
    </submittedName>
</protein>
<proteinExistence type="predicted"/>
<dbReference type="EMBL" id="MT497017">
    <property type="protein sequence ID" value="QLF85208.1"/>
    <property type="molecule type" value="Genomic_DNA"/>
</dbReference>
<accession>A0A7D5FU11</accession>
<evidence type="ECO:0000313" key="1">
    <source>
        <dbReference type="EMBL" id="QLF85208.1"/>
    </source>
</evidence>
<sequence>MNTAVEWLVEQFDTTINYTLEEWQLKIEQAKAIEKNQIVLAFINGDNSDCLEEEDSLLYAIAYYNEKFKK</sequence>